<dbReference type="GO" id="GO:0048367">
    <property type="term" value="P:shoot system development"/>
    <property type="evidence" value="ECO:0007669"/>
    <property type="project" value="InterPro"/>
</dbReference>
<dbReference type="EMBL" id="JBBNAE010000007">
    <property type="protein sequence ID" value="KAK9109405.1"/>
    <property type="molecule type" value="Genomic_DNA"/>
</dbReference>
<dbReference type="Pfam" id="PF03087">
    <property type="entry name" value="BPS1"/>
    <property type="match status" value="1"/>
</dbReference>
<evidence type="ECO:0000313" key="3">
    <source>
        <dbReference type="Proteomes" id="UP001417504"/>
    </source>
</evidence>
<dbReference type="AlphaFoldDB" id="A0AAP0NKE2"/>
<dbReference type="PANTHER" id="PTHR33070">
    <property type="entry name" value="OS06G0725500 PROTEIN"/>
    <property type="match status" value="1"/>
</dbReference>
<keyword evidence="3" id="KW-1185">Reference proteome</keyword>
<dbReference type="Proteomes" id="UP001417504">
    <property type="component" value="Unassembled WGS sequence"/>
</dbReference>
<comment type="caution">
    <text evidence="2">The sequence shown here is derived from an EMBL/GenBank/DDBJ whole genome shotgun (WGS) entry which is preliminary data.</text>
</comment>
<accession>A0AAP0NKE2</accession>
<organism evidence="2 3">
    <name type="scientific">Stephania japonica</name>
    <dbReference type="NCBI Taxonomy" id="461633"/>
    <lineage>
        <taxon>Eukaryota</taxon>
        <taxon>Viridiplantae</taxon>
        <taxon>Streptophyta</taxon>
        <taxon>Embryophyta</taxon>
        <taxon>Tracheophyta</taxon>
        <taxon>Spermatophyta</taxon>
        <taxon>Magnoliopsida</taxon>
        <taxon>Ranunculales</taxon>
        <taxon>Menispermaceae</taxon>
        <taxon>Menispermoideae</taxon>
        <taxon>Cissampelideae</taxon>
        <taxon>Stephania</taxon>
    </lineage>
</organism>
<evidence type="ECO:0000313" key="2">
    <source>
        <dbReference type="EMBL" id="KAK9109405.1"/>
    </source>
</evidence>
<protein>
    <submittedName>
        <fullName evidence="2">Uncharacterized protein</fullName>
    </submittedName>
</protein>
<dbReference type="GO" id="GO:0048364">
    <property type="term" value="P:root development"/>
    <property type="evidence" value="ECO:0007669"/>
    <property type="project" value="InterPro"/>
</dbReference>
<proteinExistence type="predicted"/>
<gene>
    <name evidence="2" type="ORF">Sjap_017465</name>
</gene>
<name>A0AAP0NKE2_9MAGN</name>
<dbReference type="InterPro" id="IPR004320">
    <property type="entry name" value="BPS1_pln"/>
</dbReference>
<dbReference type="PANTHER" id="PTHR33070:SF49">
    <property type="entry name" value="OS06G0725500 PROTEIN"/>
    <property type="match status" value="1"/>
</dbReference>
<feature type="region of interest" description="Disordered" evidence="1">
    <location>
        <begin position="1"/>
        <end position="23"/>
    </location>
</feature>
<evidence type="ECO:0000256" key="1">
    <source>
        <dbReference type="SAM" id="MobiDB-lite"/>
    </source>
</evidence>
<reference evidence="2 3" key="1">
    <citation type="submission" date="2024-01" db="EMBL/GenBank/DDBJ databases">
        <title>Genome assemblies of Stephania.</title>
        <authorList>
            <person name="Yang L."/>
        </authorList>
    </citation>
    <scope>NUCLEOTIDE SEQUENCE [LARGE SCALE GENOMIC DNA]</scope>
    <source>
        <strain evidence="2">QJT</strain>
        <tissue evidence="2">Leaf</tissue>
    </source>
</reference>
<sequence length="318" mass="35570">MASKFRRTLSSPTAANRKPTAPQKACHVRSVSLPCRSHPLISHIDAEIRDLQSWTATAGDRSSAWIRDGLGRLKSLHDSVEDLLLLPQSRDSLSRRSDVVENLLEDYLSFADLYCRFREALAAYREDKLTAQIYARRRDQSRAVDLCGRARKVFEKEVIKMLDTVRSMEMVSASASVTVSDDDPEQPDVAGILRGVREATAAVTGRVFGGMCRSRVGNYYKGWMEVVLLKMRVMKSGGGGDHERVELCEEVDVVDVDDDDDEVERLCGLGKWGEVLVRMREVEIGVLGIETQVERVFNSLIGTRVNLLNVLTQNTCCC</sequence>